<dbReference type="AlphaFoldDB" id="A0A9P0JHD7"/>
<dbReference type="InterPro" id="IPR001357">
    <property type="entry name" value="BRCT_dom"/>
</dbReference>
<reference evidence="13" key="1">
    <citation type="submission" date="2022-02" db="EMBL/GenBank/DDBJ databases">
        <authorList>
            <person name="King R."/>
        </authorList>
    </citation>
    <scope>NUCLEOTIDE SEQUENCE</scope>
</reference>
<dbReference type="PANTHER" id="PTHR23081">
    <property type="entry name" value="RNA POLYMERASE II CTD PHOSPHATASE"/>
    <property type="match status" value="1"/>
</dbReference>
<evidence type="ECO:0000259" key="12">
    <source>
        <dbReference type="PROSITE" id="PS50969"/>
    </source>
</evidence>
<dbReference type="Pfam" id="PF03031">
    <property type="entry name" value="NIF"/>
    <property type="match status" value="1"/>
</dbReference>
<evidence type="ECO:0000256" key="7">
    <source>
        <dbReference type="ARBA" id="ARBA00047761"/>
    </source>
</evidence>
<reference evidence="13" key="2">
    <citation type="submission" date="2022-10" db="EMBL/GenBank/DDBJ databases">
        <authorList>
            <consortium name="ENA_rothamsted_submissions"/>
            <consortium name="culmorum"/>
            <person name="King R."/>
        </authorList>
    </citation>
    <scope>NUCLEOTIDE SEQUENCE</scope>
</reference>
<dbReference type="Gene3D" id="2.40.50.100">
    <property type="match status" value="1"/>
</dbReference>
<dbReference type="SUPFAM" id="SSF56784">
    <property type="entry name" value="HAD-like"/>
    <property type="match status" value="1"/>
</dbReference>
<dbReference type="Pfam" id="PF00533">
    <property type="entry name" value="BRCT"/>
    <property type="match status" value="1"/>
</dbReference>
<evidence type="ECO:0000256" key="1">
    <source>
        <dbReference type="ARBA" id="ARBA00004123"/>
    </source>
</evidence>
<dbReference type="Gene3D" id="3.40.50.1000">
    <property type="entry name" value="HAD superfamily/HAD-like"/>
    <property type="match status" value="1"/>
</dbReference>
<dbReference type="InterPro" id="IPR023214">
    <property type="entry name" value="HAD_sf"/>
</dbReference>
<sequence length="750" mass="84753">MSQEKICVKLPTTDKKVTLLKWRVKEGTLVNSTVVVLLYQEDGEKDRKSFRTHHVGVVKKILIHEGQEVPAGYPVFELEPGCSHSTVVSDLCADCGADLRIDNASKPTASVSMIHSVPDLKVSEQSALLLGKADEKRLLSDKKLVLLVDLDQTLIHTTNDNIPNNIKDIHHFQLYGPNSPWYHTRLRPGTYKFLSSISELYELHICTFGARNYAHTITHILDPKGKLFSHRVLSRDECFNPNSKTGNLKGLFPCGDNMVCIIDDREDVWDYALNLIHVKPYHFFQHTGDINAPPNLQKNVDITSQQDNRVDFTHLVQGITIKKKVSTKGEPQMEDGEVLSDDDSGNTTTDNDEKNKNNVSNDNSDQVEVEEEDDYLLYLEDILKNLHKEYFKEYDQKHELYGNDVEVPDMKRIIPMYRSKILAGKKLVFSGLVPTPVPLTESRAYKVARLLGAEVTENIEPDSTHLVAVRQGTLKASAARKRPDIKTVTPEWLWLCAERWEHVEERLFPLRSEGGGGSSSRDPPAHCSSPEHSPHFMANNQNVPHVNKEQDQKFAETLNPLLSFSDEDIKRMAGEVEDMTDDEESCDDDDDDDDDDAPNIIDVLKINKDGNSSSEASLDGSRRGNKRQYSSSESTDNEDEAEKEIEGETLIERLRQNTGRGQKRRHSSPDSDGSEEDNETLNEKFRQGKNLDELGVEWGNNSENSQDQPDDMNDSEWGNNSENSQDPPDEVNDSEWNMLGAALEKEFLEN</sequence>
<dbReference type="SUPFAM" id="SSF51230">
    <property type="entry name" value="Single hybrid motif"/>
    <property type="match status" value="1"/>
</dbReference>
<evidence type="ECO:0000256" key="8">
    <source>
        <dbReference type="ARBA" id="ARBA00048336"/>
    </source>
</evidence>
<protein>
    <recommendedName>
        <fullName evidence="6 9">RNA polymerase II subunit A C-terminal domain phosphatase</fullName>
        <ecNumber evidence="2 9">3.1.3.16</ecNumber>
    </recommendedName>
</protein>
<feature type="compositionally biased region" description="Acidic residues" evidence="10">
    <location>
        <begin position="332"/>
        <end position="344"/>
    </location>
</feature>
<feature type="compositionally biased region" description="Basic and acidic residues" evidence="10">
    <location>
        <begin position="644"/>
        <end position="655"/>
    </location>
</feature>
<dbReference type="PROSITE" id="PS50172">
    <property type="entry name" value="BRCT"/>
    <property type="match status" value="1"/>
</dbReference>
<evidence type="ECO:0000256" key="6">
    <source>
        <dbReference type="ARBA" id="ARBA00040602"/>
    </source>
</evidence>
<dbReference type="SUPFAM" id="SSF52113">
    <property type="entry name" value="BRCT domain"/>
    <property type="match status" value="1"/>
</dbReference>
<evidence type="ECO:0000256" key="3">
    <source>
        <dbReference type="ARBA" id="ARBA00022801"/>
    </source>
</evidence>
<dbReference type="InterPro" id="IPR011053">
    <property type="entry name" value="Single_hybrid_motif"/>
</dbReference>
<dbReference type="CDD" id="cd07521">
    <property type="entry name" value="HAD_FCP1-like"/>
    <property type="match status" value="1"/>
</dbReference>
<dbReference type="Proteomes" id="UP001154329">
    <property type="component" value="Chromosome 4"/>
</dbReference>
<proteinExistence type="predicted"/>
<evidence type="ECO:0000256" key="10">
    <source>
        <dbReference type="SAM" id="MobiDB-lite"/>
    </source>
</evidence>
<keyword evidence="4" id="KW-0904">Protein phosphatase</keyword>
<evidence type="ECO:0000256" key="2">
    <source>
        <dbReference type="ARBA" id="ARBA00013081"/>
    </source>
</evidence>
<evidence type="ECO:0000256" key="9">
    <source>
        <dbReference type="RuleBase" id="RU366066"/>
    </source>
</evidence>
<evidence type="ECO:0000259" key="11">
    <source>
        <dbReference type="PROSITE" id="PS50172"/>
    </source>
</evidence>
<feature type="domain" description="FCP1 homology" evidence="12">
    <location>
        <begin position="139"/>
        <end position="303"/>
    </location>
</feature>
<dbReference type="InterPro" id="IPR036412">
    <property type="entry name" value="HAD-like_sf"/>
</dbReference>
<feature type="compositionally biased region" description="Polar residues" evidence="10">
    <location>
        <begin position="716"/>
        <end position="726"/>
    </location>
</feature>
<comment type="catalytic activity">
    <reaction evidence="8 9">
        <text>O-phospho-L-threonyl-[protein] + H2O = L-threonyl-[protein] + phosphate</text>
        <dbReference type="Rhea" id="RHEA:47004"/>
        <dbReference type="Rhea" id="RHEA-COMP:11060"/>
        <dbReference type="Rhea" id="RHEA-COMP:11605"/>
        <dbReference type="ChEBI" id="CHEBI:15377"/>
        <dbReference type="ChEBI" id="CHEBI:30013"/>
        <dbReference type="ChEBI" id="CHEBI:43474"/>
        <dbReference type="ChEBI" id="CHEBI:61977"/>
        <dbReference type="EC" id="3.1.3.16"/>
    </reaction>
</comment>
<dbReference type="CDD" id="cd17729">
    <property type="entry name" value="BRCT_CTDP1"/>
    <property type="match status" value="1"/>
</dbReference>
<keyword evidence="3 9" id="KW-0378">Hydrolase</keyword>
<dbReference type="InterPro" id="IPR004274">
    <property type="entry name" value="FCP1_dom"/>
</dbReference>
<dbReference type="EMBL" id="OU899037">
    <property type="protein sequence ID" value="CAH1738767.1"/>
    <property type="molecule type" value="Genomic_DNA"/>
</dbReference>
<dbReference type="Gene3D" id="3.40.50.10190">
    <property type="entry name" value="BRCT domain"/>
    <property type="match status" value="1"/>
</dbReference>
<keyword evidence="14" id="KW-1185">Reference proteome</keyword>
<keyword evidence="5 9" id="KW-0539">Nucleus</keyword>
<dbReference type="SMART" id="SM00292">
    <property type="entry name" value="BRCT"/>
    <property type="match status" value="1"/>
</dbReference>
<feature type="compositionally biased region" description="Basic and acidic residues" evidence="10">
    <location>
        <begin position="681"/>
        <end position="692"/>
    </location>
</feature>
<feature type="compositionally biased region" description="Acidic residues" evidence="10">
    <location>
        <begin position="575"/>
        <end position="597"/>
    </location>
</feature>
<name>A0A9P0JHD7_APHGO</name>
<dbReference type="FunFam" id="3.40.50.1000:FF:000040">
    <property type="entry name" value="RNA polymerase II subunit A C-terminal domain phosphatase"/>
    <property type="match status" value="1"/>
</dbReference>
<feature type="region of interest" description="Disordered" evidence="10">
    <location>
        <begin position="325"/>
        <end position="369"/>
    </location>
</feature>
<dbReference type="InterPro" id="IPR039189">
    <property type="entry name" value="Fcp1"/>
</dbReference>
<evidence type="ECO:0000313" key="13">
    <source>
        <dbReference type="EMBL" id="CAH1738767.1"/>
    </source>
</evidence>
<evidence type="ECO:0000256" key="5">
    <source>
        <dbReference type="ARBA" id="ARBA00023242"/>
    </source>
</evidence>
<dbReference type="InterPro" id="IPR036420">
    <property type="entry name" value="BRCT_dom_sf"/>
</dbReference>
<feature type="region of interest" description="Disordered" evidence="10">
    <location>
        <begin position="511"/>
        <end position="541"/>
    </location>
</feature>
<gene>
    <name evidence="13" type="ORF">APHIGO_LOCUS12035</name>
</gene>
<comment type="subcellular location">
    <subcellularLocation>
        <location evidence="1 9">Nucleus</location>
    </subcellularLocation>
</comment>
<comment type="function">
    <text evidence="9">This promotes the activity of RNA polymerase II.</text>
</comment>
<feature type="region of interest" description="Disordered" evidence="10">
    <location>
        <begin position="575"/>
        <end position="750"/>
    </location>
</feature>
<dbReference type="InterPro" id="IPR011947">
    <property type="entry name" value="FCP1_euk"/>
</dbReference>
<organism evidence="13 14">
    <name type="scientific">Aphis gossypii</name>
    <name type="common">Cotton aphid</name>
    <dbReference type="NCBI Taxonomy" id="80765"/>
    <lineage>
        <taxon>Eukaryota</taxon>
        <taxon>Metazoa</taxon>
        <taxon>Ecdysozoa</taxon>
        <taxon>Arthropoda</taxon>
        <taxon>Hexapoda</taxon>
        <taxon>Insecta</taxon>
        <taxon>Pterygota</taxon>
        <taxon>Neoptera</taxon>
        <taxon>Paraneoptera</taxon>
        <taxon>Hemiptera</taxon>
        <taxon>Sternorrhyncha</taxon>
        <taxon>Aphidomorpha</taxon>
        <taxon>Aphidoidea</taxon>
        <taxon>Aphididae</taxon>
        <taxon>Aphidini</taxon>
        <taxon>Aphis</taxon>
        <taxon>Aphis</taxon>
    </lineage>
</organism>
<dbReference type="FunFam" id="3.40.50.10190:FF:000007">
    <property type="entry name" value="RNA polymerase II subunit A C-terminal domain phosphatase"/>
    <property type="match status" value="1"/>
</dbReference>
<dbReference type="GO" id="GO:0008420">
    <property type="term" value="F:RNA polymerase II CTD heptapeptide repeat phosphatase activity"/>
    <property type="evidence" value="ECO:0007669"/>
    <property type="project" value="UniProtKB-UniRule"/>
</dbReference>
<dbReference type="GO" id="GO:0005634">
    <property type="term" value="C:nucleus"/>
    <property type="evidence" value="ECO:0007669"/>
    <property type="project" value="UniProtKB-SubCell"/>
</dbReference>
<dbReference type="SMART" id="SM00577">
    <property type="entry name" value="CPDc"/>
    <property type="match status" value="1"/>
</dbReference>
<dbReference type="PROSITE" id="PS50969">
    <property type="entry name" value="FCP1"/>
    <property type="match status" value="1"/>
</dbReference>
<comment type="catalytic activity">
    <reaction evidence="7 9">
        <text>O-phospho-L-seryl-[protein] + H2O = L-seryl-[protein] + phosphate</text>
        <dbReference type="Rhea" id="RHEA:20629"/>
        <dbReference type="Rhea" id="RHEA-COMP:9863"/>
        <dbReference type="Rhea" id="RHEA-COMP:11604"/>
        <dbReference type="ChEBI" id="CHEBI:15377"/>
        <dbReference type="ChEBI" id="CHEBI:29999"/>
        <dbReference type="ChEBI" id="CHEBI:43474"/>
        <dbReference type="ChEBI" id="CHEBI:83421"/>
        <dbReference type="EC" id="3.1.3.16"/>
    </reaction>
</comment>
<evidence type="ECO:0000256" key="4">
    <source>
        <dbReference type="ARBA" id="ARBA00022912"/>
    </source>
</evidence>
<evidence type="ECO:0000313" key="14">
    <source>
        <dbReference type="Proteomes" id="UP001154329"/>
    </source>
</evidence>
<dbReference type="EC" id="3.1.3.16" evidence="2 9"/>
<feature type="domain" description="BRCT" evidence="11">
    <location>
        <begin position="417"/>
        <end position="510"/>
    </location>
</feature>
<dbReference type="NCBIfam" id="TIGR02250">
    <property type="entry name" value="FCP1_euk"/>
    <property type="match status" value="1"/>
</dbReference>
<accession>A0A9P0JHD7</accession>
<dbReference type="PANTHER" id="PTHR23081:SF36">
    <property type="entry name" value="RNA POLYMERASE II SUBUNIT A C-TERMINAL DOMAIN PHOSPHATASE"/>
    <property type="match status" value="1"/>
</dbReference>
<dbReference type="Gene3D" id="1.10.287.10">
    <property type="entry name" value="S15/NS1, RNA-binding"/>
    <property type="match status" value="1"/>
</dbReference>